<evidence type="ECO:0000256" key="2">
    <source>
        <dbReference type="SAM" id="Coils"/>
    </source>
</evidence>
<dbReference type="Pfam" id="PF05130">
    <property type="entry name" value="FlgN"/>
    <property type="match status" value="1"/>
</dbReference>
<reference evidence="3 4" key="1">
    <citation type="submission" date="2016-10" db="EMBL/GenBank/DDBJ databases">
        <authorList>
            <person name="de Groot N.N."/>
        </authorList>
    </citation>
    <scope>NUCLEOTIDE SEQUENCE [LARGE SCALE GENOMIC DNA]</scope>
    <source>
        <strain evidence="3 4">DSM 18978</strain>
    </source>
</reference>
<accession>A0A1G5JEZ1</accession>
<gene>
    <name evidence="3" type="ORF">SAMN03080606_02815</name>
</gene>
<dbReference type="Gene3D" id="1.20.58.300">
    <property type="entry name" value="FlgN-like"/>
    <property type="match status" value="1"/>
</dbReference>
<evidence type="ECO:0000313" key="3">
    <source>
        <dbReference type="EMBL" id="SCY86912.1"/>
    </source>
</evidence>
<evidence type="ECO:0000256" key="1">
    <source>
        <dbReference type="ARBA" id="ARBA00022795"/>
    </source>
</evidence>
<keyword evidence="4" id="KW-1185">Reference proteome</keyword>
<evidence type="ECO:0000313" key="4">
    <source>
        <dbReference type="Proteomes" id="UP000198636"/>
    </source>
</evidence>
<keyword evidence="1" id="KW-1005">Bacterial flagellum biogenesis</keyword>
<dbReference type="EMBL" id="FMUS01000019">
    <property type="protein sequence ID" value="SCY86912.1"/>
    <property type="molecule type" value="Genomic_DNA"/>
</dbReference>
<protein>
    <submittedName>
        <fullName evidence="3">FlgN protein</fullName>
    </submittedName>
</protein>
<name>A0A1G5JEZ1_9FIRM</name>
<dbReference type="GO" id="GO:0044780">
    <property type="term" value="P:bacterial-type flagellum assembly"/>
    <property type="evidence" value="ECO:0007669"/>
    <property type="project" value="InterPro"/>
</dbReference>
<dbReference type="InterPro" id="IPR036679">
    <property type="entry name" value="FlgN-like_sf"/>
</dbReference>
<dbReference type="STRING" id="1120976.SAMN03080606_02815"/>
<proteinExistence type="predicted"/>
<organism evidence="3 4">
    <name type="scientific">Alkaliphilus peptidifermentans DSM 18978</name>
    <dbReference type="NCBI Taxonomy" id="1120976"/>
    <lineage>
        <taxon>Bacteria</taxon>
        <taxon>Bacillati</taxon>
        <taxon>Bacillota</taxon>
        <taxon>Clostridia</taxon>
        <taxon>Peptostreptococcales</taxon>
        <taxon>Natronincolaceae</taxon>
        <taxon>Alkaliphilus</taxon>
    </lineage>
</organism>
<keyword evidence="2" id="KW-0175">Coiled coil</keyword>
<feature type="coiled-coil region" evidence="2">
    <location>
        <begin position="1"/>
        <end position="32"/>
    </location>
</feature>
<dbReference type="AlphaFoldDB" id="A0A1G5JEZ1"/>
<dbReference type="SUPFAM" id="SSF140566">
    <property type="entry name" value="FlgN-like"/>
    <property type="match status" value="1"/>
</dbReference>
<feature type="coiled-coil region" evidence="2">
    <location>
        <begin position="100"/>
        <end position="127"/>
    </location>
</feature>
<dbReference type="InterPro" id="IPR007809">
    <property type="entry name" value="FlgN-like"/>
</dbReference>
<dbReference type="Proteomes" id="UP000198636">
    <property type="component" value="Unassembled WGS sequence"/>
</dbReference>
<sequence length="168" mass="20018">MNNMKKSIEQLIESLNHEKNMYEEILKLEKKKIEVIRLGNMKELEMMTQKEQQYLMKMGTFEKLRRSVLVNVAEALEVDEITSVSEFLLYIKDDKIVKEIDEIRDELLEIINEIKEVNELNEKMLKQHLEYIHFNFEVLTSDMREGNTYGGKATEKDKQKINLFDARI</sequence>